<gene>
    <name evidence="1" type="ORF">METZ01_LOCUS348868</name>
</gene>
<accession>A0A382RE67</accession>
<proteinExistence type="predicted"/>
<organism evidence="1">
    <name type="scientific">marine metagenome</name>
    <dbReference type="NCBI Taxonomy" id="408172"/>
    <lineage>
        <taxon>unclassified sequences</taxon>
        <taxon>metagenomes</taxon>
        <taxon>ecological metagenomes</taxon>
    </lineage>
</organism>
<dbReference type="PROSITE" id="PS51257">
    <property type="entry name" value="PROKAR_LIPOPROTEIN"/>
    <property type="match status" value="1"/>
</dbReference>
<name>A0A382RE67_9ZZZZ</name>
<dbReference type="AlphaFoldDB" id="A0A382RE67"/>
<protein>
    <submittedName>
        <fullName evidence="1">Uncharacterized protein</fullName>
    </submittedName>
</protein>
<dbReference type="EMBL" id="UINC01121101">
    <property type="protein sequence ID" value="SVC96014.1"/>
    <property type="molecule type" value="Genomic_DNA"/>
</dbReference>
<sequence>MKNLFKLIVIVSFAFTLIACGRMGDLTPVGEIQVDAEVSTSSS</sequence>
<evidence type="ECO:0000313" key="1">
    <source>
        <dbReference type="EMBL" id="SVC96014.1"/>
    </source>
</evidence>
<reference evidence="1" key="1">
    <citation type="submission" date="2018-05" db="EMBL/GenBank/DDBJ databases">
        <authorList>
            <person name="Lanie J.A."/>
            <person name="Ng W.-L."/>
            <person name="Kazmierczak K.M."/>
            <person name="Andrzejewski T.M."/>
            <person name="Davidsen T.M."/>
            <person name="Wayne K.J."/>
            <person name="Tettelin H."/>
            <person name="Glass J.I."/>
            <person name="Rusch D."/>
            <person name="Podicherti R."/>
            <person name="Tsui H.-C.T."/>
            <person name="Winkler M.E."/>
        </authorList>
    </citation>
    <scope>NUCLEOTIDE SEQUENCE</scope>
</reference>